<dbReference type="Gene3D" id="3.40.50.300">
    <property type="entry name" value="P-loop containing nucleotide triphosphate hydrolases"/>
    <property type="match status" value="1"/>
</dbReference>
<evidence type="ECO:0000256" key="6">
    <source>
        <dbReference type="ARBA" id="ARBA00022676"/>
    </source>
</evidence>
<accession>A0AAD6LFH3</accession>
<evidence type="ECO:0000259" key="14">
    <source>
        <dbReference type="Pfam" id="PF00485"/>
    </source>
</evidence>
<comment type="pathway">
    <text evidence="2 12">Pyrimidine metabolism; CTP biosynthesis via salvage pathway; CTP from cytidine: step 1/3.</text>
</comment>
<dbReference type="EMBL" id="JAQIZT010000017">
    <property type="protein sequence ID" value="KAJ6959648.1"/>
    <property type="molecule type" value="Genomic_DNA"/>
</dbReference>
<keyword evidence="11" id="KW-0511">Multifunctional enzyme</keyword>
<comment type="similarity">
    <text evidence="4">In the C-terminal section; belongs to the UPRTase family.</text>
</comment>
<dbReference type="FunFam" id="3.40.50.300:FF:000339">
    <property type="entry name" value="Uridine kinase"/>
    <property type="match status" value="1"/>
</dbReference>
<dbReference type="SUPFAM" id="SSF53271">
    <property type="entry name" value="PRTase-like"/>
    <property type="match status" value="1"/>
</dbReference>
<evidence type="ECO:0000256" key="5">
    <source>
        <dbReference type="ARBA" id="ARBA00022533"/>
    </source>
</evidence>
<dbReference type="InterPro" id="IPR029057">
    <property type="entry name" value="PRTase-like"/>
</dbReference>
<dbReference type="NCBIfam" id="NF004018">
    <property type="entry name" value="PRK05480.1"/>
    <property type="match status" value="1"/>
</dbReference>
<dbReference type="GO" id="GO:0005525">
    <property type="term" value="F:GTP binding"/>
    <property type="evidence" value="ECO:0007669"/>
    <property type="project" value="UniProtKB-KW"/>
</dbReference>
<keyword evidence="6" id="KW-0328">Glycosyltransferase</keyword>
<evidence type="ECO:0000256" key="8">
    <source>
        <dbReference type="ARBA" id="ARBA00022741"/>
    </source>
</evidence>
<dbReference type="GO" id="GO:2000904">
    <property type="term" value="P:regulation of starch metabolic process"/>
    <property type="evidence" value="ECO:0007669"/>
    <property type="project" value="UniProtKB-ARBA"/>
</dbReference>
<evidence type="ECO:0000256" key="1">
    <source>
        <dbReference type="ARBA" id="ARBA00004690"/>
    </source>
</evidence>
<organism evidence="16 17">
    <name type="scientific">Populus alba x Populus x berolinensis</name>
    <dbReference type="NCBI Taxonomy" id="444605"/>
    <lineage>
        <taxon>Eukaryota</taxon>
        <taxon>Viridiplantae</taxon>
        <taxon>Streptophyta</taxon>
        <taxon>Embryophyta</taxon>
        <taxon>Tracheophyta</taxon>
        <taxon>Spermatophyta</taxon>
        <taxon>Magnoliopsida</taxon>
        <taxon>eudicotyledons</taxon>
        <taxon>Gunneridae</taxon>
        <taxon>Pentapetalae</taxon>
        <taxon>rosids</taxon>
        <taxon>fabids</taxon>
        <taxon>Malpighiales</taxon>
        <taxon>Salicaceae</taxon>
        <taxon>Saliceae</taxon>
        <taxon>Populus</taxon>
    </lineage>
</organism>
<keyword evidence="7 12" id="KW-0808">Transferase</keyword>
<dbReference type="SUPFAM" id="SSF52540">
    <property type="entry name" value="P-loop containing nucleoside triphosphate hydrolases"/>
    <property type="match status" value="1"/>
</dbReference>
<dbReference type="InterPro" id="IPR027417">
    <property type="entry name" value="P-loop_NTPase"/>
</dbReference>
<comment type="similarity">
    <text evidence="12">Belongs to the uridine kinase family.</text>
</comment>
<dbReference type="GO" id="GO:0005524">
    <property type="term" value="F:ATP binding"/>
    <property type="evidence" value="ECO:0007669"/>
    <property type="project" value="UniProtKB-KW"/>
</dbReference>
<feature type="domain" description="Phosphoribulokinase/uridine kinase" evidence="14">
    <location>
        <begin position="58"/>
        <end position="244"/>
    </location>
</feature>
<dbReference type="GO" id="GO:0044206">
    <property type="term" value="P:UMP salvage"/>
    <property type="evidence" value="ECO:0007669"/>
    <property type="project" value="UniProtKB-ARBA"/>
</dbReference>
<comment type="similarity">
    <text evidence="3">In the N-terminal section; belongs to the uridine kinase family.</text>
</comment>
<comment type="catalytic activity">
    <reaction evidence="12">
        <text>cytidine + ATP = CMP + ADP + H(+)</text>
        <dbReference type="Rhea" id="RHEA:24674"/>
        <dbReference type="ChEBI" id="CHEBI:15378"/>
        <dbReference type="ChEBI" id="CHEBI:17562"/>
        <dbReference type="ChEBI" id="CHEBI:30616"/>
        <dbReference type="ChEBI" id="CHEBI:60377"/>
        <dbReference type="ChEBI" id="CHEBI:456216"/>
        <dbReference type="EC" id="2.7.1.48"/>
    </reaction>
</comment>
<dbReference type="EC" id="2.7.1.48" evidence="12"/>
<evidence type="ECO:0000256" key="9">
    <source>
        <dbReference type="ARBA" id="ARBA00022777"/>
    </source>
</evidence>
<dbReference type="GO" id="GO:0004849">
    <property type="term" value="F:uridine kinase activity"/>
    <property type="evidence" value="ECO:0007669"/>
    <property type="project" value="UniProtKB-EC"/>
</dbReference>
<evidence type="ECO:0000256" key="12">
    <source>
        <dbReference type="RuleBase" id="RU003825"/>
    </source>
</evidence>
<dbReference type="Pfam" id="PF14681">
    <property type="entry name" value="UPRTase"/>
    <property type="match status" value="1"/>
</dbReference>
<dbReference type="InterPro" id="IPR006083">
    <property type="entry name" value="PRK/URK"/>
</dbReference>
<dbReference type="NCBIfam" id="TIGR00235">
    <property type="entry name" value="udk"/>
    <property type="match status" value="1"/>
</dbReference>
<dbReference type="Proteomes" id="UP001164929">
    <property type="component" value="Chromosome 17"/>
</dbReference>
<dbReference type="CDD" id="cd06223">
    <property type="entry name" value="PRTases_typeI"/>
    <property type="match status" value="1"/>
</dbReference>
<keyword evidence="5" id="KW-0021">Allosteric enzyme</keyword>
<dbReference type="NCBIfam" id="NF001097">
    <property type="entry name" value="PRK00129.1"/>
    <property type="match status" value="1"/>
</dbReference>
<comment type="catalytic activity">
    <reaction evidence="12">
        <text>uridine + ATP = UMP + ADP + H(+)</text>
        <dbReference type="Rhea" id="RHEA:16825"/>
        <dbReference type="ChEBI" id="CHEBI:15378"/>
        <dbReference type="ChEBI" id="CHEBI:16704"/>
        <dbReference type="ChEBI" id="CHEBI:30616"/>
        <dbReference type="ChEBI" id="CHEBI:57865"/>
        <dbReference type="ChEBI" id="CHEBI:456216"/>
        <dbReference type="EC" id="2.7.1.48"/>
    </reaction>
</comment>
<dbReference type="FunFam" id="3.40.50.2020:FF:000015">
    <property type="entry name" value="Uridine kinase"/>
    <property type="match status" value="1"/>
</dbReference>
<evidence type="ECO:0000256" key="11">
    <source>
        <dbReference type="ARBA" id="ARBA00023268"/>
    </source>
</evidence>
<dbReference type="PRINTS" id="PR00988">
    <property type="entry name" value="URIDINKINASE"/>
</dbReference>
<dbReference type="GO" id="GO:0016757">
    <property type="term" value="F:glycosyltransferase activity"/>
    <property type="evidence" value="ECO:0007669"/>
    <property type="project" value="UniProtKB-KW"/>
</dbReference>
<evidence type="ECO:0000256" key="3">
    <source>
        <dbReference type="ARBA" id="ARBA00008173"/>
    </source>
</evidence>
<dbReference type="PANTHER" id="PTHR10285">
    <property type="entry name" value="URIDINE KINASE"/>
    <property type="match status" value="1"/>
</dbReference>
<evidence type="ECO:0000256" key="4">
    <source>
        <dbReference type="ARBA" id="ARBA00010723"/>
    </source>
</evidence>
<name>A0AAD6LFH3_9ROSI</name>
<proteinExistence type="inferred from homology"/>
<evidence type="ECO:0000256" key="10">
    <source>
        <dbReference type="ARBA" id="ARBA00023134"/>
    </source>
</evidence>
<dbReference type="InterPro" id="IPR000764">
    <property type="entry name" value="Uridine_kinase-like"/>
</dbReference>
<reference evidence="16" key="1">
    <citation type="journal article" date="2023" name="Mol. Ecol. Resour.">
        <title>Chromosome-level genome assembly of a triploid poplar Populus alba 'Berolinensis'.</title>
        <authorList>
            <person name="Chen S."/>
            <person name="Yu Y."/>
            <person name="Wang X."/>
            <person name="Wang S."/>
            <person name="Zhang T."/>
            <person name="Zhou Y."/>
            <person name="He R."/>
            <person name="Meng N."/>
            <person name="Wang Y."/>
            <person name="Liu W."/>
            <person name="Liu Z."/>
            <person name="Liu J."/>
            <person name="Guo Q."/>
            <person name="Huang H."/>
            <person name="Sederoff R.R."/>
            <person name="Wang G."/>
            <person name="Qu G."/>
            <person name="Chen S."/>
        </authorList>
    </citation>
    <scope>NUCLEOTIDE SEQUENCE</scope>
    <source>
        <strain evidence="16">SC-2020</strain>
    </source>
</reference>
<dbReference type="Pfam" id="PF00485">
    <property type="entry name" value="PRK"/>
    <property type="match status" value="1"/>
</dbReference>
<feature type="compositionally biased region" description="Low complexity" evidence="13">
    <location>
        <begin position="30"/>
        <end position="50"/>
    </location>
</feature>
<dbReference type="InterPro" id="IPR000836">
    <property type="entry name" value="PRTase_dom"/>
</dbReference>
<evidence type="ECO:0000256" key="13">
    <source>
        <dbReference type="SAM" id="MobiDB-lite"/>
    </source>
</evidence>
<evidence type="ECO:0000313" key="16">
    <source>
        <dbReference type="EMBL" id="KAJ6959648.1"/>
    </source>
</evidence>
<keyword evidence="12" id="KW-0067">ATP-binding</keyword>
<evidence type="ECO:0000259" key="15">
    <source>
        <dbReference type="Pfam" id="PF14681"/>
    </source>
</evidence>
<sequence length="485" mass="54458">MPEETNSIDYVMEKASGPHFSGLRLDGMLSSPPSSSTASPSHRSASASDSNAPKQPFVIGVSGGTASGKTTVCDMIIQQLHDHRVVLVNQDSFYRGLTAEESKRVHEYNFDHPDAFDTEQLLDCVQKMRSGHSYQVPIYDFKSHRRCSDSFRQVNASDVIILEGILVFHDQRVRNLMNMKIFVDTDADVRLARRIRRDTVERGRDINSVLEQYAKFVKPAFDDFVLPSKKYADVIIPRGGDNHVAIDLIVQHIHTKLGQHDLCKIYPNVHVIQSTFQIRGMHTLIRDKEISKHDFVFYSDRLIRLVVEHGLGHLPFTEKQVVTPTGSVYTGVDFCKKLCGVSIVRSGESMENALRACCKGIKIGKLLIHRDGDNGKQISCFQLMQLIYEKLPKDISERHVLLLDPVLATGNSANQAIEILIQKGVPESHIIFLNLISAPEGIHCVCKRFPSLKIVTSEIDVALNEEFRVIPGMGEFGDRYFGTDD</sequence>
<keyword evidence="9 12" id="KW-0418">Kinase</keyword>
<evidence type="ECO:0000256" key="7">
    <source>
        <dbReference type="ARBA" id="ARBA00022679"/>
    </source>
</evidence>
<feature type="region of interest" description="Disordered" evidence="13">
    <location>
        <begin position="21"/>
        <end position="61"/>
    </location>
</feature>
<dbReference type="CDD" id="cd02023">
    <property type="entry name" value="UMPK"/>
    <property type="match status" value="1"/>
</dbReference>
<gene>
    <name evidence="16" type="ORF">NC653_037877</name>
</gene>
<dbReference type="AlphaFoldDB" id="A0AAD6LFH3"/>
<protein>
    <recommendedName>
        <fullName evidence="12">Uridine kinase</fullName>
        <ecNumber evidence="12">2.7.1.48</ecNumber>
    </recommendedName>
</protein>
<evidence type="ECO:0000256" key="2">
    <source>
        <dbReference type="ARBA" id="ARBA00004784"/>
    </source>
</evidence>
<feature type="domain" description="Phosphoribosyltransferase" evidence="15">
    <location>
        <begin position="274"/>
        <end position="483"/>
    </location>
</feature>
<dbReference type="Gene3D" id="3.40.50.2020">
    <property type="match status" value="1"/>
</dbReference>
<keyword evidence="8 12" id="KW-0547">Nucleotide-binding</keyword>
<keyword evidence="10" id="KW-0342">GTP-binding</keyword>
<keyword evidence="17" id="KW-1185">Reference proteome</keyword>
<comment type="caution">
    <text evidence="16">The sequence shown here is derived from an EMBL/GenBank/DDBJ whole genome shotgun (WGS) entry which is preliminary data.</text>
</comment>
<comment type="pathway">
    <text evidence="1 12">Pyrimidine metabolism; UMP biosynthesis via salvage pathway; UMP from uridine: step 1/1.</text>
</comment>
<evidence type="ECO:0000313" key="17">
    <source>
        <dbReference type="Proteomes" id="UP001164929"/>
    </source>
</evidence>
<dbReference type="GO" id="GO:0009507">
    <property type="term" value="C:chloroplast"/>
    <property type="evidence" value="ECO:0007669"/>
    <property type="project" value="UniProtKB-ARBA"/>
</dbReference>